<dbReference type="Gene3D" id="3.40.50.1820">
    <property type="entry name" value="alpha/beta hydrolase"/>
    <property type="match status" value="1"/>
</dbReference>
<dbReference type="HOGENOM" id="CLU_022501_4_1_1"/>
<keyword evidence="7" id="KW-1185">Reference proteome</keyword>
<dbReference type="AlphaFoldDB" id="A0A067PKG9"/>
<dbReference type="PANTHER" id="PTHR10272">
    <property type="entry name" value="PLATELET-ACTIVATING FACTOR ACETYLHYDROLASE"/>
    <property type="match status" value="1"/>
</dbReference>
<evidence type="ECO:0000313" key="7">
    <source>
        <dbReference type="Proteomes" id="UP000027265"/>
    </source>
</evidence>
<sequence>MVNLSSPSGQYPVGATTFVLPVRPTSTIGDSQRQVHVDGQSQLEPTLTLEEVAFTVYYPAVVDNNSKKGLDWLVRPVDKTLKGYEHFLGVKGFISASLYPLLYLYGRTIKVPIYPNAPLLNPNNAELRTSLNQGEPETNGAKPWPLVIFSHGLGGSRTTYSNLCTRVASSGRVVIAFEHRDGTSPAVMPKNPDTGKVKAKLYTQPEDVTWPNGKPSNPFALRLDQLEFRRKEIYLGYNAFKKFIQTGDRGELFVLDKDGKEMGGDDHETPAKKKGGECCWYGGKGVFDWNEWRNGCGGTEVRCEEDVTLTGHSFGGATVLSLLSSPAPDGYARIPISKAVVHDPWLEPLPSPGPTPYSPRLSSSTNRSSETINDAVIPMLILNSEGFTLWTDHFARLQAIAKGWGDAPIITLIRAEHTSFSDFPLLAPNSKSAKLLLDISGTLTMKFFEGHLDVDTGKGMEGIPRRKMEVEHVEPGKGNERGEGEKKQKRLVGDVGEVIVH</sequence>
<dbReference type="InParanoid" id="A0A067PKG9"/>
<dbReference type="EMBL" id="KL197729">
    <property type="protein sequence ID" value="KDQ54355.1"/>
    <property type="molecule type" value="Genomic_DNA"/>
</dbReference>
<dbReference type="PANTHER" id="PTHR10272:SF0">
    <property type="entry name" value="PLATELET-ACTIVATING FACTOR ACETYLHYDROLASE"/>
    <property type="match status" value="1"/>
</dbReference>
<evidence type="ECO:0000256" key="3">
    <source>
        <dbReference type="ARBA" id="ARBA00022963"/>
    </source>
</evidence>
<keyword evidence="4" id="KW-0443">Lipid metabolism</keyword>
<keyword evidence="2" id="KW-0378">Hydrolase</keyword>
<evidence type="ECO:0000256" key="2">
    <source>
        <dbReference type="ARBA" id="ARBA00022801"/>
    </source>
</evidence>
<feature type="compositionally biased region" description="Basic and acidic residues" evidence="5">
    <location>
        <begin position="473"/>
        <end position="486"/>
    </location>
</feature>
<dbReference type="GO" id="GO:0003847">
    <property type="term" value="F:1-alkyl-2-acetylglycerophosphocholine esterase activity"/>
    <property type="evidence" value="ECO:0007669"/>
    <property type="project" value="UniProtKB-EC"/>
</dbReference>
<name>A0A067PKG9_9AGAM</name>
<dbReference type="OrthoDB" id="2363873at2759"/>
<dbReference type="EC" id="3.1.1.47" evidence="1"/>
<protein>
    <recommendedName>
        <fullName evidence="1">1-alkyl-2-acetylglycerophosphocholine esterase</fullName>
        <ecNumber evidence="1">3.1.1.47</ecNumber>
    </recommendedName>
</protein>
<feature type="region of interest" description="Disordered" evidence="5">
    <location>
        <begin position="473"/>
        <end position="492"/>
    </location>
</feature>
<gene>
    <name evidence="6" type="ORF">JAAARDRAFT_38519</name>
</gene>
<dbReference type="InterPro" id="IPR029058">
    <property type="entry name" value="AB_hydrolase_fold"/>
</dbReference>
<dbReference type="SUPFAM" id="SSF53474">
    <property type="entry name" value="alpha/beta-Hydrolases"/>
    <property type="match status" value="2"/>
</dbReference>
<proteinExistence type="predicted"/>
<reference evidence="7" key="1">
    <citation type="journal article" date="2014" name="Proc. Natl. Acad. Sci. U.S.A.">
        <title>Extensive sampling of basidiomycete genomes demonstrates inadequacy of the white-rot/brown-rot paradigm for wood decay fungi.</title>
        <authorList>
            <person name="Riley R."/>
            <person name="Salamov A.A."/>
            <person name="Brown D.W."/>
            <person name="Nagy L.G."/>
            <person name="Floudas D."/>
            <person name="Held B.W."/>
            <person name="Levasseur A."/>
            <person name="Lombard V."/>
            <person name="Morin E."/>
            <person name="Otillar R."/>
            <person name="Lindquist E.A."/>
            <person name="Sun H."/>
            <person name="LaButti K.M."/>
            <person name="Schmutz J."/>
            <person name="Jabbour D."/>
            <person name="Luo H."/>
            <person name="Baker S.E."/>
            <person name="Pisabarro A.G."/>
            <person name="Walton J.D."/>
            <person name="Blanchette R.A."/>
            <person name="Henrissat B."/>
            <person name="Martin F."/>
            <person name="Cullen D."/>
            <person name="Hibbett D.S."/>
            <person name="Grigoriev I.V."/>
        </authorList>
    </citation>
    <scope>NUCLEOTIDE SEQUENCE [LARGE SCALE GENOMIC DNA]</scope>
    <source>
        <strain evidence="7">MUCL 33604</strain>
    </source>
</reference>
<dbReference type="Proteomes" id="UP000027265">
    <property type="component" value="Unassembled WGS sequence"/>
</dbReference>
<evidence type="ECO:0000256" key="5">
    <source>
        <dbReference type="SAM" id="MobiDB-lite"/>
    </source>
</evidence>
<evidence type="ECO:0000256" key="4">
    <source>
        <dbReference type="ARBA" id="ARBA00023098"/>
    </source>
</evidence>
<keyword evidence="3" id="KW-0442">Lipid degradation</keyword>
<dbReference type="FunCoup" id="A0A067PKG9">
    <property type="interactions" value="10"/>
</dbReference>
<organism evidence="6 7">
    <name type="scientific">Jaapia argillacea MUCL 33604</name>
    <dbReference type="NCBI Taxonomy" id="933084"/>
    <lineage>
        <taxon>Eukaryota</taxon>
        <taxon>Fungi</taxon>
        <taxon>Dikarya</taxon>
        <taxon>Basidiomycota</taxon>
        <taxon>Agaricomycotina</taxon>
        <taxon>Agaricomycetes</taxon>
        <taxon>Agaricomycetidae</taxon>
        <taxon>Jaapiales</taxon>
        <taxon>Jaapiaceae</taxon>
        <taxon>Jaapia</taxon>
    </lineage>
</organism>
<accession>A0A067PKG9</accession>
<dbReference type="STRING" id="933084.A0A067PKG9"/>
<dbReference type="Pfam" id="PF03403">
    <property type="entry name" value="PAF-AH_p_II"/>
    <property type="match status" value="2"/>
</dbReference>
<evidence type="ECO:0000256" key="1">
    <source>
        <dbReference type="ARBA" id="ARBA00013201"/>
    </source>
</evidence>
<evidence type="ECO:0000313" key="6">
    <source>
        <dbReference type="EMBL" id="KDQ54355.1"/>
    </source>
</evidence>
<dbReference type="GO" id="GO:0016042">
    <property type="term" value="P:lipid catabolic process"/>
    <property type="evidence" value="ECO:0007669"/>
    <property type="project" value="UniProtKB-KW"/>
</dbReference>